<dbReference type="RefSeq" id="XP_033774484.1">
    <property type="nucleotide sequence ID" value="XM_033918593.1"/>
</dbReference>
<dbReference type="Proteomes" id="UP000515159">
    <property type="component" value="Chromosome 13"/>
</dbReference>
<protein>
    <submittedName>
        <fullName evidence="9">Tripartite motif-containing protein 29 isoform X1</fullName>
    </submittedName>
</protein>
<dbReference type="Gene3D" id="3.30.160.60">
    <property type="entry name" value="Classic Zinc Finger"/>
    <property type="match status" value="1"/>
</dbReference>
<dbReference type="Pfam" id="PF00643">
    <property type="entry name" value="zf-B_box"/>
    <property type="match status" value="1"/>
</dbReference>
<sequence length="648" mass="73054">MDAGDIKTANGSALEREDTETSHCTAKGPENKSLSSGSNKTPEEMNGTSETGNEKSNSPSLEKGAVKVQHISSSEPDGGKKIHFGLELDARKPLRPTVESGDLKKLNRLNSETGNMKSPTTSRIELEHENVASHSVLDPGVTKGMNRPALQPVDTKKANRFGLDLGDSPKGITPRSQQASEDVLCDSCIDFKKKAVKSCLVCQTSFCDIHLKPHLEGAAFRDHKLLDPIRDFEARKCQLHFKTMELFCQTDQTCICYLCMFQEHKNHCTVTVEAEKYSKEAELSERQEQLHLAIMNVGDEVEKWQKEKDRIRNYTTNQKGAVDNAFKDILRELQRHQDEVKAGLEQKERTGVEQVEEIMKELQTRREELQDRQQDGDKLLHTTDAVLFLQEFQEVVRNVPALLPLPSYNVQLEGEKLTQAMLSLKDDLTGLCKKHVEKVCRHDFNKNLVERVNTDNRYMAKDYNSEWNQPESYRRFSSLLSGKGGGRNIFQTGIQSRPLMDSSQSLSSMYGAKGTYTSRMWDHSSHQTQEEPANQGSSVYSMKGTYTSQMWDHSRQTQEEPANQGSSVYSMKASSPLAYTYSPMGPASPEPNKAENSLFNMNAYSMMSRQQTPKTQPQTWKSNKQSLLSHQRPFYVNKGKTGTSNESP</sequence>
<keyword evidence="8" id="KW-1185">Reference proteome</keyword>
<evidence type="ECO:0000259" key="7">
    <source>
        <dbReference type="PROSITE" id="PS50119"/>
    </source>
</evidence>
<feature type="compositionally biased region" description="Polar residues" evidence="6">
    <location>
        <begin position="32"/>
        <end position="60"/>
    </location>
</feature>
<keyword evidence="5" id="KW-0175">Coiled coil</keyword>
<evidence type="ECO:0000313" key="9">
    <source>
        <dbReference type="RefSeq" id="XP_033774484.1"/>
    </source>
</evidence>
<feature type="compositionally biased region" description="Polar residues" evidence="6">
    <location>
        <begin position="620"/>
        <end position="629"/>
    </location>
</feature>
<name>A0A6P8NU80_GEOSA</name>
<dbReference type="KEGG" id="gsh:117347521"/>
<dbReference type="PANTHER" id="PTHR25465">
    <property type="entry name" value="B-BOX DOMAIN CONTAINING"/>
    <property type="match status" value="1"/>
</dbReference>
<dbReference type="GeneID" id="117347521"/>
<feature type="compositionally biased region" description="Polar residues" evidence="6">
    <location>
        <begin position="108"/>
        <end position="123"/>
    </location>
</feature>
<feature type="domain" description="B box-type" evidence="7">
    <location>
        <begin position="232"/>
        <end position="272"/>
    </location>
</feature>
<dbReference type="InterPro" id="IPR000315">
    <property type="entry name" value="Znf_B-box"/>
</dbReference>
<proteinExistence type="predicted"/>
<dbReference type="Pfam" id="PF25600">
    <property type="entry name" value="TRIM_CC"/>
    <property type="match status" value="1"/>
</dbReference>
<evidence type="ECO:0000256" key="6">
    <source>
        <dbReference type="SAM" id="MobiDB-lite"/>
    </source>
</evidence>
<dbReference type="InterPro" id="IPR058030">
    <property type="entry name" value="TRIM8/14/16/25/29/45/65_CC"/>
</dbReference>
<dbReference type="Gene3D" id="4.10.830.40">
    <property type="match status" value="1"/>
</dbReference>
<evidence type="ECO:0000256" key="3">
    <source>
        <dbReference type="ARBA" id="ARBA00022833"/>
    </source>
</evidence>
<feature type="region of interest" description="Disordered" evidence="6">
    <location>
        <begin position="605"/>
        <end position="648"/>
    </location>
</feature>
<dbReference type="SUPFAM" id="SSF57845">
    <property type="entry name" value="B-box zinc-binding domain"/>
    <property type="match status" value="1"/>
</dbReference>
<keyword evidence="3" id="KW-0862">Zinc</keyword>
<evidence type="ECO:0000256" key="1">
    <source>
        <dbReference type="ARBA" id="ARBA00022723"/>
    </source>
</evidence>
<gene>
    <name evidence="9" type="primary">TRIM29</name>
</gene>
<dbReference type="FunFam" id="3.30.160.60:FF:000903">
    <property type="entry name" value="Tripartite motif-containing protein 29"/>
    <property type="match status" value="1"/>
</dbReference>
<dbReference type="PROSITE" id="PS50119">
    <property type="entry name" value="ZF_BBOX"/>
    <property type="match status" value="1"/>
</dbReference>
<accession>A0A6P8NU80</accession>
<evidence type="ECO:0000313" key="8">
    <source>
        <dbReference type="Proteomes" id="UP000515159"/>
    </source>
</evidence>
<dbReference type="PANTHER" id="PTHR25465:SF7">
    <property type="entry name" value="TRIPARTITE MOTIF-CONTAINING PROTEIN 29"/>
    <property type="match status" value="1"/>
</dbReference>
<feature type="coiled-coil region" evidence="5">
    <location>
        <begin position="330"/>
        <end position="379"/>
    </location>
</feature>
<dbReference type="CDD" id="cd19769">
    <property type="entry name" value="Bbox2_TRIM16-like"/>
    <property type="match status" value="1"/>
</dbReference>
<evidence type="ECO:0000256" key="2">
    <source>
        <dbReference type="ARBA" id="ARBA00022771"/>
    </source>
</evidence>
<keyword evidence="1" id="KW-0479">Metal-binding</keyword>
<dbReference type="CDD" id="cd19840">
    <property type="entry name" value="Bbox1_TRIM29"/>
    <property type="match status" value="1"/>
</dbReference>
<feature type="compositionally biased region" description="Basic and acidic residues" evidence="6">
    <location>
        <begin position="77"/>
        <end position="92"/>
    </location>
</feature>
<evidence type="ECO:0000256" key="4">
    <source>
        <dbReference type="PROSITE-ProRule" id="PRU00024"/>
    </source>
</evidence>
<dbReference type="FunCoup" id="A0A6P8NU80">
    <property type="interactions" value="368"/>
</dbReference>
<keyword evidence="2 4" id="KW-0863">Zinc-finger</keyword>
<dbReference type="AlphaFoldDB" id="A0A6P8NU80"/>
<dbReference type="GO" id="GO:0008270">
    <property type="term" value="F:zinc ion binding"/>
    <property type="evidence" value="ECO:0007669"/>
    <property type="project" value="UniProtKB-KW"/>
</dbReference>
<feature type="compositionally biased region" description="Low complexity" evidence="6">
    <location>
        <begin position="610"/>
        <end position="619"/>
    </location>
</feature>
<dbReference type="SMART" id="SM00336">
    <property type="entry name" value="BBOX"/>
    <property type="match status" value="2"/>
</dbReference>
<evidence type="ECO:0000256" key="5">
    <source>
        <dbReference type="SAM" id="Coils"/>
    </source>
</evidence>
<dbReference type="OrthoDB" id="9442597at2759"/>
<dbReference type="InterPro" id="IPR051051">
    <property type="entry name" value="E3_ubiq-ligase_TRIM/RNF"/>
</dbReference>
<reference evidence="9" key="1">
    <citation type="submission" date="2025-08" db="UniProtKB">
        <authorList>
            <consortium name="RefSeq"/>
        </authorList>
    </citation>
    <scope>IDENTIFICATION</scope>
</reference>
<organism evidence="8 9">
    <name type="scientific">Geotrypetes seraphini</name>
    <name type="common">Gaboon caecilian</name>
    <name type="synonym">Caecilia seraphini</name>
    <dbReference type="NCBI Taxonomy" id="260995"/>
    <lineage>
        <taxon>Eukaryota</taxon>
        <taxon>Metazoa</taxon>
        <taxon>Chordata</taxon>
        <taxon>Craniata</taxon>
        <taxon>Vertebrata</taxon>
        <taxon>Euteleostomi</taxon>
        <taxon>Amphibia</taxon>
        <taxon>Gymnophiona</taxon>
        <taxon>Geotrypetes</taxon>
    </lineage>
</organism>
<dbReference type="CTD" id="23650"/>
<dbReference type="InParanoid" id="A0A6P8NU80"/>
<feature type="region of interest" description="Disordered" evidence="6">
    <location>
        <begin position="1"/>
        <end position="124"/>
    </location>
</feature>